<dbReference type="InterPro" id="IPR008964">
    <property type="entry name" value="Invasin/intimin_cell_adhesion"/>
</dbReference>
<evidence type="ECO:0000259" key="2">
    <source>
        <dbReference type="PROSITE" id="PS51127"/>
    </source>
</evidence>
<gene>
    <name evidence="3" type="ORF">DRP53_03855</name>
</gene>
<dbReference type="Proteomes" id="UP000268469">
    <property type="component" value="Unassembled WGS sequence"/>
</dbReference>
<dbReference type="Pfam" id="PF02369">
    <property type="entry name" value="Big_1"/>
    <property type="match status" value="1"/>
</dbReference>
<accession>A0A660SJ44</accession>
<reference evidence="3 4" key="1">
    <citation type="submission" date="2018-06" db="EMBL/GenBank/DDBJ databases">
        <title>Extensive metabolic versatility and redundancy in microbially diverse, dynamic hydrothermal sediments.</title>
        <authorList>
            <person name="Dombrowski N."/>
            <person name="Teske A."/>
            <person name="Baker B.J."/>
        </authorList>
    </citation>
    <scope>NUCLEOTIDE SEQUENCE [LARGE SCALE GENOMIC DNA]</scope>
    <source>
        <strain evidence="3">B36_G15</strain>
    </source>
</reference>
<proteinExistence type="inferred from homology"/>
<evidence type="ECO:0000313" key="3">
    <source>
        <dbReference type="EMBL" id="RKX70757.1"/>
    </source>
</evidence>
<sequence>MKRLALIVPIIVFAIVACDFLEEHYPAPDVRLLRFTPLARYIYYSTRTVYIDTAAFVPLNSVDGYISSAFYEFYDSQDNQIGTRTEPIELNFFIRGRVDTSAPETTYILNLGIPISDVTDYLKETGQSGAKAKVFFTIEDAYGHGKEDTISGDFGLYMLKETYVSVSVDPESIPVGGEATITGNLTDLSGYPISGDTIFFNADKDSLTAGYAITDVAGNAKVKLIGKTPGVTNITAFHRYASQPARTTVIVY</sequence>
<dbReference type="SUPFAM" id="SSF49373">
    <property type="entry name" value="Invasin/intimin cell-adhesion fragments"/>
    <property type="match status" value="1"/>
</dbReference>
<protein>
    <recommendedName>
        <fullName evidence="2">Big-1 domain-containing protein</fullName>
    </recommendedName>
</protein>
<dbReference type="InterPro" id="IPR003344">
    <property type="entry name" value="Big_1_dom"/>
</dbReference>
<comment type="caution">
    <text evidence="3">The sequence shown here is derived from an EMBL/GenBank/DDBJ whole genome shotgun (WGS) entry which is preliminary data.</text>
</comment>
<dbReference type="SMART" id="SM00634">
    <property type="entry name" value="BID_1"/>
    <property type="match status" value="1"/>
</dbReference>
<feature type="domain" description="Big-1" evidence="2">
    <location>
        <begin position="163"/>
        <end position="252"/>
    </location>
</feature>
<dbReference type="AlphaFoldDB" id="A0A660SJ44"/>
<organism evidence="3 4">
    <name type="scientific">candidate division WOR-3 bacterium</name>
    <dbReference type="NCBI Taxonomy" id="2052148"/>
    <lineage>
        <taxon>Bacteria</taxon>
        <taxon>Bacteria division WOR-3</taxon>
    </lineage>
</organism>
<dbReference type="EMBL" id="QNBE01000028">
    <property type="protein sequence ID" value="RKX70757.1"/>
    <property type="molecule type" value="Genomic_DNA"/>
</dbReference>
<comment type="similarity">
    <text evidence="1">Belongs to the intimin/invasin family.</text>
</comment>
<evidence type="ECO:0000313" key="4">
    <source>
        <dbReference type="Proteomes" id="UP000268469"/>
    </source>
</evidence>
<dbReference type="Gene3D" id="2.60.40.10">
    <property type="entry name" value="Immunoglobulins"/>
    <property type="match status" value="1"/>
</dbReference>
<dbReference type="PROSITE" id="PS51257">
    <property type="entry name" value="PROKAR_LIPOPROTEIN"/>
    <property type="match status" value="1"/>
</dbReference>
<dbReference type="PROSITE" id="PS51127">
    <property type="entry name" value="BIG1"/>
    <property type="match status" value="1"/>
</dbReference>
<evidence type="ECO:0000256" key="1">
    <source>
        <dbReference type="ARBA" id="ARBA00010116"/>
    </source>
</evidence>
<dbReference type="InterPro" id="IPR013783">
    <property type="entry name" value="Ig-like_fold"/>
</dbReference>
<name>A0A660SJ44_UNCW3</name>